<gene>
    <name evidence="1" type="ORF">SAMN04488038_11447</name>
</gene>
<sequence length="142" mass="16025">MANKLLYLLDLAVLAELSRPTGNRRVFTLYEQRQRQCALAAPALYALLRGINGLHGGERQTQLGVFADELQRSGPQLLSFDGDAAQWLARERSERWRQERGWSVLEAQQTAIAATRELSLVTRNASAFAGIAELRVEDWFRP</sequence>
<evidence type="ECO:0000313" key="2">
    <source>
        <dbReference type="Proteomes" id="UP000199233"/>
    </source>
</evidence>
<proteinExistence type="predicted"/>
<evidence type="ECO:0000313" key="1">
    <source>
        <dbReference type="EMBL" id="SER02842.1"/>
    </source>
</evidence>
<dbReference type="Gene3D" id="3.40.50.1010">
    <property type="entry name" value="5'-nuclease"/>
    <property type="match status" value="1"/>
</dbReference>
<dbReference type="SUPFAM" id="SSF88723">
    <property type="entry name" value="PIN domain-like"/>
    <property type="match status" value="1"/>
</dbReference>
<keyword evidence="2" id="KW-1185">Reference proteome</keyword>
<dbReference type="OrthoDB" id="9804823at2"/>
<reference evidence="1 2" key="1">
    <citation type="submission" date="2016-10" db="EMBL/GenBank/DDBJ databases">
        <authorList>
            <person name="de Groot N.N."/>
        </authorList>
    </citation>
    <scope>NUCLEOTIDE SEQUENCE [LARGE SCALE GENOMIC DNA]</scope>
    <source>
        <strain evidence="1 2">DSM 25927</strain>
    </source>
</reference>
<dbReference type="Proteomes" id="UP000199233">
    <property type="component" value="Unassembled WGS sequence"/>
</dbReference>
<keyword evidence="1" id="KW-0378">Hydrolase</keyword>
<accession>A0A1H9KUH5</accession>
<dbReference type="RefSeq" id="WP_093288857.1">
    <property type="nucleotide sequence ID" value="NZ_FOFS01000014.1"/>
</dbReference>
<keyword evidence="1" id="KW-0255">Endonuclease</keyword>
<dbReference type="GO" id="GO:0004519">
    <property type="term" value="F:endonuclease activity"/>
    <property type="evidence" value="ECO:0007669"/>
    <property type="project" value="UniProtKB-KW"/>
</dbReference>
<dbReference type="AlphaFoldDB" id="A0A1H9KUH5"/>
<dbReference type="InterPro" id="IPR029060">
    <property type="entry name" value="PIN-like_dom_sf"/>
</dbReference>
<dbReference type="EMBL" id="FOFS01000014">
    <property type="protein sequence ID" value="SER02842.1"/>
    <property type="molecule type" value="Genomic_DNA"/>
</dbReference>
<name>A0A1H9KUH5_9GAMM</name>
<protein>
    <submittedName>
        <fullName evidence="1">tRNA(fMet)-specific endonuclease VapC</fullName>
    </submittedName>
</protein>
<dbReference type="STRING" id="489703.SAMN04488038_11447"/>
<keyword evidence="1" id="KW-0540">Nuclease</keyword>
<organism evidence="1 2">
    <name type="scientific">Solimonas aquatica</name>
    <dbReference type="NCBI Taxonomy" id="489703"/>
    <lineage>
        <taxon>Bacteria</taxon>
        <taxon>Pseudomonadati</taxon>
        <taxon>Pseudomonadota</taxon>
        <taxon>Gammaproteobacteria</taxon>
        <taxon>Nevskiales</taxon>
        <taxon>Nevskiaceae</taxon>
        <taxon>Solimonas</taxon>
    </lineage>
</organism>